<dbReference type="AlphaFoldDB" id="A0A927N1Z4"/>
<sequence length="871" mass="92916">MIAPEPTPGRGDIHSRRALLGGVAGAAALAALPGHAGRAAAAGPATLARGITKPTTDLLAVTGPGQPRWLSVPMSRIVANPYDFNQTTSEVVQNSGPELPLSAGYYAHDEANRVPSMLMLFRRPPGEPHPEPPPVAFDDDFDELAPEWEAEPGVSAQVVDSRLTMVLPDDAPNAWGALSHTLTVDVDAFPVVTIEVPSVAGAWALKVNDGSAPVDTVLQGDTSGAGSFSYDLTKATGWSGVQTFSLRLFVVQKNAPLVVDRITVQGQPTSWLEPAERFSTTWRPEALEFSASYAGGGAVRGRDQFHDAGSLTRVLTVDGLGVGGASLQLAGRYVGQVSHEPDRGVLTVSTDTFSYSICVGARRTVEFFASETDLRAGGPTVSPAPPSGYWSVRAPARDTTVVGVGFVYRGEDPGVSVARALAASEPAVAGRDLRRWRDYWNSVLARVPHPRDFALPAVAADGVTAEDVASTYYRAWHFLAANLLPAGPEVGFSYPQVATGKPSMWNFGAPGSRPSASWDSLLGIQYLAYLDADAAWGAFQGLMSLVDESGKLGGESLPSRKAQTAWILSSVTGDQGRLAAIYADLRRYLLWAEANPRWIFGDHDIPDERDAEFVASLIIDFGYAERIAAAVGADADIAFWRRHAADLTRDYLTWFFPTTGTNRTLQYHYLDGSHADSAGNTLWVCTGLHLRNLPEGESRLLRDRFLAGFDPTATLAGWGFPDVKAPDVTFTAYGLLESGLTEQADVFVQANVRDIVRAGMFAEVYDDPPGGPVGTGVRPSMFGAVNLIDFVWLRNGYRADDGEPLFVRLPSADGGVSGLTHAGDTLNVDLDEMAGLVLLSGRAVRGGQDCRRLAVPIGVSTAIPEGCRREG</sequence>
<dbReference type="InterPro" id="IPR008928">
    <property type="entry name" value="6-hairpin_glycosidase_sf"/>
</dbReference>
<name>A0A927N1Z4_9ACTN</name>
<dbReference type="PROSITE" id="PS51318">
    <property type="entry name" value="TAT"/>
    <property type="match status" value="1"/>
</dbReference>
<evidence type="ECO:0000313" key="1">
    <source>
        <dbReference type="EMBL" id="MBE1607437.1"/>
    </source>
</evidence>
<dbReference type="EMBL" id="JADBEM010000001">
    <property type="protein sequence ID" value="MBE1607437.1"/>
    <property type="molecule type" value="Genomic_DNA"/>
</dbReference>
<reference evidence="1" key="1">
    <citation type="submission" date="2020-10" db="EMBL/GenBank/DDBJ databases">
        <title>Sequencing the genomes of 1000 actinobacteria strains.</title>
        <authorList>
            <person name="Klenk H.-P."/>
        </authorList>
    </citation>
    <scope>NUCLEOTIDE SEQUENCE</scope>
    <source>
        <strain evidence="1">DSM 45354</strain>
    </source>
</reference>
<dbReference type="Proteomes" id="UP000638648">
    <property type="component" value="Unassembled WGS sequence"/>
</dbReference>
<dbReference type="Gene3D" id="1.50.10.10">
    <property type="match status" value="1"/>
</dbReference>
<dbReference type="RefSeq" id="WP_192751389.1">
    <property type="nucleotide sequence ID" value="NZ_BAABJL010000197.1"/>
</dbReference>
<protein>
    <submittedName>
        <fullName evidence="1">Uncharacterized protein</fullName>
    </submittedName>
</protein>
<accession>A0A927N1Z4</accession>
<dbReference type="GO" id="GO:0005975">
    <property type="term" value="P:carbohydrate metabolic process"/>
    <property type="evidence" value="ECO:0007669"/>
    <property type="project" value="InterPro"/>
</dbReference>
<organism evidence="1 2">
    <name type="scientific">Actinopolymorpha pittospori</name>
    <dbReference type="NCBI Taxonomy" id="648752"/>
    <lineage>
        <taxon>Bacteria</taxon>
        <taxon>Bacillati</taxon>
        <taxon>Actinomycetota</taxon>
        <taxon>Actinomycetes</taxon>
        <taxon>Propionibacteriales</taxon>
        <taxon>Actinopolymorphaceae</taxon>
        <taxon>Actinopolymorpha</taxon>
    </lineage>
</organism>
<evidence type="ECO:0000313" key="2">
    <source>
        <dbReference type="Proteomes" id="UP000638648"/>
    </source>
</evidence>
<dbReference type="InterPro" id="IPR012341">
    <property type="entry name" value="6hp_glycosidase-like_sf"/>
</dbReference>
<dbReference type="SUPFAM" id="SSF48208">
    <property type="entry name" value="Six-hairpin glycosidases"/>
    <property type="match status" value="1"/>
</dbReference>
<keyword evidence="2" id="KW-1185">Reference proteome</keyword>
<dbReference type="InterPro" id="IPR006311">
    <property type="entry name" value="TAT_signal"/>
</dbReference>
<comment type="caution">
    <text evidence="1">The sequence shown here is derived from an EMBL/GenBank/DDBJ whole genome shotgun (WGS) entry which is preliminary data.</text>
</comment>
<proteinExistence type="predicted"/>
<gene>
    <name evidence="1" type="ORF">HEB94_004285</name>
</gene>